<dbReference type="PANTHER" id="PTHR33868">
    <property type="entry name" value="EXPRESSED PROTEIN"/>
    <property type="match status" value="1"/>
</dbReference>
<name>A0AAN7EJA1_QUERU</name>
<evidence type="ECO:0000313" key="2">
    <source>
        <dbReference type="EMBL" id="KAK4572916.1"/>
    </source>
</evidence>
<sequence length="473" mass="53346">MAAAARAVGQRTANRCFVQEDAKRTPKLACFQSSSTTKQVDAGPTNAADGADHPALGFMPCDRNPSLSNPPIDTRWWLQLQPSYGYQKYVTYEQLKALEAEVETLRAGTLNLIAKFDEVHLQNGDIIPADDCKNCESSLDAQYGLSAVCMNKASDVRKQEENALYSKNAEEYLEPMGMKKYELVDMYPVNCPVSKPANQFCLDPESPWIGGSKTEPWWRTTDKDKLASLVMEKTLNYIENCDLPPPQKKSFRRHPYAHIGCSDHDKSLASSFDWKAQTGHVQGCPNFGKTYGHRGVSSEQGYSDIGSGKSFSSSCTNHKDITEILQQSESDPGKAQLMEALNHSQTRAREAEKAAKQAFTEKEHILNLFFRQASQLFAYKQWFQLLQLETLYNQIKNNEKSISSLLPEVFPRINYKHRNHWQSSQKATKRKRVKRGQPRYEITRYAVAFALGLSLVGAGLLLGWTVGWMFPLF</sequence>
<keyword evidence="3" id="KW-1185">Reference proteome</keyword>
<dbReference type="Proteomes" id="UP001324115">
    <property type="component" value="Unassembled WGS sequence"/>
</dbReference>
<dbReference type="PANTHER" id="PTHR33868:SF2">
    <property type="entry name" value="EXPRESSED PROTEIN"/>
    <property type="match status" value="1"/>
</dbReference>
<accession>A0AAN7EJA1</accession>
<comment type="caution">
    <text evidence="2">The sequence shown here is derived from an EMBL/GenBank/DDBJ whole genome shotgun (WGS) entry which is preliminary data.</text>
</comment>
<organism evidence="2 3">
    <name type="scientific">Quercus rubra</name>
    <name type="common">Northern red oak</name>
    <name type="synonym">Quercus borealis</name>
    <dbReference type="NCBI Taxonomy" id="3512"/>
    <lineage>
        <taxon>Eukaryota</taxon>
        <taxon>Viridiplantae</taxon>
        <taxon>Streptophyta</taxon>
        <taxon>Embryophyta</taxon>
        <taxon>Tracheophyta</taxon>
        <taxon>Spermatophyta</taxon>
        <taxon>Magnoliopsida</taxon>
        <taxon>eudicotyledons</taxon>
        <taxon>Gunneridae</taxon>
        <taxon>Pentapetalae</taxon>
        <taxon>rosids</taxon>
        <taxon>fabids</taxon>
        <taxon>Fagales</taxon>
        <taxon>Fagaceae</taxon>
        <taxon>Quercus</taxon>
    </lineage>
</organism>
<protein>
    <submittedName>
        <fullName evidence="2">Uncharacterized protein</fullName>
    </submittedName>
</protein>
<dbReference type="EMBL" id="JAXUIC010000009">
    <property type="protein sequence ID" value="KAK4572915.1"/>
    <property type="molecule type" value="Genomic_DNA"/>
</dbReference>
<keyword evidence="1" id="KW-0472">Membrane</keyword>
<proteinExistence type="predicted"/>
<keyword evidence="1" id="KW-0812">Transmembrane</keyword>
<gene>
    <name evidence="2" type="ORF">RGQ29_031061</name>
</gene>
<evidence type="ECO:0000313" key="3">
    <source>
        <dbReference type="Proteomes" id="UP001324115"/>
    </source>
</evidence>
<feature type="transmembrane region" description="Helical" evidence="1">
    <location>
        <begin position="445"/>
        <end position="470"/>
    </location>
</feature>
<reference evidence="2 3" key="1">
    <citation type="journal article" date="2023" name="G3 (Bethesda)">
        <title>A haplotype-resolved chromosome-scale genome for Quercus rubra L. provides insights into the genetics of adaptive traits for red oak species.</title>
        <authorList>
            <person name="Kapoor B."/>
            <person name="Jenkins J."/>
            <person name="Schmutz J."/>
            <person name="Zhebentyayeva T."/>
            <person name="Kuelheim C."/>
            <person name="Coggeshall M."/>
            <person name="Heim C."/>
            <person name="Lasky J.R."/>
            <person name="Leites L."/>
            <person name="Islam-Faridi N."/>
            <person name="Romero-Severson J."/>
            <person name="DeLeo V.L."/>
            <person name="Lucas S.M."/>
            <person name="Lazic D."/>
            <person name="Gailing O."/>
            <person name="Carlson J."/>
            <person name="Staton M."/>
        </authorList>
    </citation>
    <scope>NUCLEOTIDE SEQUENCE [LARGE SCALE GENOMIC DNA]</scope>
    <source>
        <strain evidence="2">Pseudo-F2</strain>
    </source>
</reference>
<dbReference type="EMBL" id="JAXUIC010000009">
    <property type="protein sequence ID" value="KAK4572914.1"/>
    <property type="molecule type" value="Genomic_DNA"/>
</dbReference>
<keyword evidence="1" id="KW-1133">Transmembrane helix</keyword>
<evidence type="ECO:0000256" key="1">
    <source>
        <dbReference type="SAM" id="Phobius"/>
    </source>
</evidence>
<dbReference type="AlphaFoldDB" id="A0AAN7EJA1"/>
<dbReference type="EMBL" id="JAXUIC010000009">
    <property type="protein sequence ID" value="KAK4572916.1"/>
    <property type="molecule type" value="Genomic_DNA"/>
</dbReference>